<keyword evidence="14" id="KW-1185">Reference proteome</keyword>
<name>A0A1I7J238_9BACL</name>
<evidence type="ECO:0000256" key="6">
    <source>
        <dbReference type="ARBA" id="ARBA00023002"/>
    </source>
</evidence>
<dbReference type="InterPro" id="IPR050097">
    <property type="entry name" value="Ferredoxin-NADP_redctase_2"/>
</dbReference>
<dbReference type="OrthoDB" id="9806179at2"/>
<dbReference type="GO" id="GO:0005737">
    <property type="term" value="C:cytoplasm"/>
    <property type="evidence" value="ECO:0007669"/>
    <property type="project" value="InterPro"/>
</dbReference>
<dbReference type="SUPFAM" id="SSF51905">
    <property type="entry name" value="FAD/NAD(P)-binding domain"/>
    <property type="match status" value="1"/>
</dbReference>
<keyword evidence="8 10" id="KW-0676">Redox-active center</keyword>
<dbReference type="EMBL" id="FPBV01000008">
    <property type="protein sequence ID" value="SFU79220.1"/>
    <property type="molecule type" value="Genomic_DNA"/>
</dbReference>
<comment type="catalytic activity">
    <reaction evidence="9 10">
        <text>[thioredoxin]-dithiol + NADP(+) = [thioredoxin]-disulfide + NADPH + H(+)</text>
        <dbReference type="Rhea" id="RHEA:20345"/>
        <dbReference type="Rhea" id="RHEA-COMP:10698"/>
        <dbReference type="Rhea" id="RHEA-COMP:10700"/>
        <dbReference type="ChEBI" id="CHEBI:15378"/>
        <dbReference type="ChEBI" id="CHEBI:29950"/>
        <dbReference type="ChEBI" id="CHEBI:50058"/>
        <dbReference type="ChEBI" id="CHEBI:57783"/>
        <dbReference type="ChEBI" id="CHEBI:58349"/>
        <dbReference type="EC" id="1.8.1.9"/>
    </reaction>
</comment>
<dbReference type="InterPro" id="IPR023753">
    <property type="entry name" value="FAD/NAD-binding_dom"/>
</dbReference>
<evidence type="ECO:0000313" key="14">
    <source>
        <dbReference type="Proteomes" id="UP000183508"/>
    </source>
</evidence>
<reference evidence="14" key="1">
    <citation type="submission" date="2016-10" db="EMBL/GenBank/DDBJ databases">
        <authorList>
            <person name="Varghese N."/>
        </authorList>
    </citation>
    <scope>NUCLEOTIDE SEQUENCE [LARGE SCALE GENOMIC DNA]</scope>
    <source>
        <strain evidence="14">DSM 17980</strain>
    </source>
</reference>
<dbReference type="InterPro" id="IPR036188">
    <property type="entry name" value="FAD/NAD-bd_sf"/>
</dbReference>
<dbReference type="Pfam" id="PF07992">
    <property type="entry name" value="Pyr_redox_2"/>
    <property type="match status" value="1"/>
</dbReference>
<evidence type="ECO:0000313" key="13">
    <source>
        <dbReference type="EMBL" id="SFU79220.1"/>
    </source>
</evidence>
<evidence type="ECO:0000256" key="3">
    <source>
        <dbReference type="ARBA" id="ARBA00018719"/>
    </source>
</evidence>
<keyword evidence="6 10" id="KW-0560">Oxidoreductase</keyword>
<evidence type="ECO:0000256" key="8">
    <source>
        <dbReference type="ARBA" id="ARBA00023284"/>
    </source>
</evidence>
<evidence type="ECO:0000259" key="12">
    <source>
        <dbReference type="Pfam" id="PF07992"/>
    </source>
</evidence>
<evidence type="ECO:0000256" key="7">
    <source>
        <dbReference type="ARBA" id="ARBA00023157"/>
    </source>
</evidence>
<sequence>MERHRVMILGTGPAGLTAAIYAARANLNPLVVEGDLPGGQLTQTTEVENFPGFPDGILGPQLMDNMRKQAERFGARFMNGWVTAVDLSRRPFRVVVDEKNTYEADALIISTGASAKMLGIPGEQELLGHGVSTCATCDGFFFRNKRVVVVGGGDSAMEEATFLTKFASEVTIIHRRNELRASKVMQERARNNPKIRWVLNATPVAVHGEGGKVTGIEVRDNTSGDTRVIDTDGVFVAIGHTPNTGFLKGQVELDALGYIRTDGVTTQTSVEGVFACGDVMDSRYRQAITAAGSGCKAAMDVERWLEASAAHSGTLAETGR</sequence>
<comment type="subunit">
    <text evidence="2 10">Homodimer.</text>
</comment>
<dbReference type="InterPro" id="IPR008255">
    <property type="entry name" value="Pyr_nucl-diS_OxRdtase_2_AS"/>
</dbReference>
<protein>
    <recommendedName>
        <fullName evidence="3 10">Thioredoxin reductase</fullName>
        <ecNumber evidence="10">1.8.1.9</ecNumber>
    </recommendedName>
</protein>
<keyword evidence="7" id="KW-1015">Disulfide bond</keyword>
<organism evidence="13 14">
    <name type="scientific">Alicyclobacillus macrosporangiidus</name>
    <dbReference type="NCBI Taxonomy" id="392015"/>
    <lineage>
        <taxon>Bacteria</taxon>
        <taxon>Bacillati</taxon>
        <taxon>Bacillota</taxon>
        <taxon>Bacilli</taxon>
        <taxon>Bacillales</taxon>
        <taxon>Alicyclobacillaceae</taxon>
        <taxon>Alicyclobacillus</taxon>
    </lineage>
</organism>
<dbReference type="STRING" id="392015.SAMN05421543_10872"/>
<keyword evidence="11" id="KW-0521">NADP</keyword>
<dbReference type="Gene3D" id="3.50.50.60">
    <property type="entry name" value="FAD/NAD(P)-binding domain"/>
    <property type="match status" value="2"/>
</dbReference>
<dbReference type="eggNOG" id="COG0492">
    <property type="taxonomic scope" value="Bacteria"/>
</dbReference>
<gene>
    <name evidence="13" type="ORF">SAMN05421543_10872</name>
</gene>
<evidence type="ECO:0000256" key="9">
    <source>
        <dbReference type="ARBA" id="ARBA00048132"/>
    </source>
</evidence>
<dbReference type="EC" id="1.8.1.9" evidence="10"/>
<evidence type="ECO:0000256" key="2">
    <source>
        <dbReference type="ARBA" id="ARBA00011738"/>
    </source>
</evidence>
<dbReference type="AlphaFoldDB" id="A0A1I7J238"/>
<dbReference type="PANTHER" id="PTHR48105">
    <property type="entry name" value="THIOREDOXIN REDUCTASE 1-RELATED-RELATED"/>
    <property type="match status" value="1"/>
</dbReference>
<dbReference type="PRINTS" id="PR00368">
    <property type="entry name" value="FADPNR"/>
</dbReference>
<evidence type="ECO:0000256" key="10">
    <source>
        <dbReference type="RuleBase" id="RU003880"/>
    </source>
</evidence>
<evidence type="ECO:0000256" key="5">
    <source>
        <dbReference type="ARBA" id="ARBA00022827"/>
    </source>
</evidence>
<dbReference type="InterPro" id="IPR005982">
    <property type="entry name" value="Thioredox_Rdtase"/>
</dbReference>
<evidence type="ECO:0000256" key="4">
    <source>
        <dbReference type="ARBA" id="ARBA00022630"/>
    </source>
</evidence>
<keyword evidence="5 10" id="KW-0274">FAD</keyword>
<feature type="domain" description="FAD/NAD(P)-binding" evidence="12">
    <location>
        <begin position="5"/>
        <end position="294"/>
    </location>
</feature>
<dbReference type="NCBIfam" id="TIGR01292">
    <property type="entry name" value="TRX_reduct"/>
    <property type="match status" value="1"/>
</dbReference>
<keyword evidence="4 10" id="KW-0285">Flavoprotein</keyword>
<dbReference type="Proteomes" id="UP000183508">
    <property type="component" value="Unassembled WGS sequence"/>
</dbReference>
<dbReference type="RefSeq" id="WP_074951776.1">
    <property type="nucleotide sequence ID" value="NZ_FPBV01000008.1"/>
</dbReference>
<dbReference type="PRINTS" id="PR00469">
    <property type="entry name" value="PNDRDTASEII"/>
</dbReference>
<evidence type="ECO:0000256" key="1">
    <source>
        <dbReference type="ARBA" id="ARBA00009333"/>
    </source>
</evidence>
<dbReference type="GO" id="GO:0004791">
    <property type="term" value="F:thioredoxin-disulfide reductase (NADPH) activity"/>
    <property type="evidence" value="ECO:0007669"/>
    <property type="project" value="UniProtKB-UniRule"/>
</dbReference>
<evidence type="ECO:0000256" key="11">
    <source>
        <dbReference type="RuleBase" id="RU003881"/>
    </source>
</evidence>
<comment type="cofactor">
    <cofactor evidence="11">
        <name>FAD</name>
        <dbReference type="ChEBI" id="CHEBI:57692"/>
    </cofactor>
    <text evidence="11">Binds 1 FAD per subunit.</text>
</comment>
<accession>A0A1I7J238</accession>
<dbReference type="GO" id="GO:0019430">
    <property type="term" value="P:removal of superoxide radicals"/>
    <property type="evidence" value="ECO:0007669"/>
    <property type="project" value="UniProtKB-UniRule"/>
</dbReference>
<dbReference type="PROSITE" id="PS00573">
    <property type="entry name" value="PYRIDINE_REDOX_2"/>
    <property type="match status" value="1"/>
</dbReference>
<comment type="similarity">
    <text evidence="1 10">Belongs to the class-II pyridine nucleotide-disulfide oxidoreductase family.</text>
</comment>
<proteinExistence type="inferred from homology"/>